<sequence length="125" mass="14350">MELKDIYKIEKITQDELDNVNLLIENGWVILQIGTDEHRYDRLGFPVGSETIFFVAADKPTFEAFNLKLYQQQLEIQAAAQSLADSITSELEATKRIRNRDKSIKVSREYSGDYSTVISDDDLPF</sequence>
<proteinExistence type="predicted"/>
<dbReference type="RefSeq" id="WP_058219586.1">
    <property type="nucleotide sequence ID" value="NZ_LKLN01000034.1"/>
</dbReference>
<gene>
    <name evidence="1" type="ORF">KF282_1322</name>
</gene>
<accession>A0A0V8CXW9</accession>
<reference evidence="2" key="1">
    <citation type="submission" date="2015-10" db="EMBL/GenBank/DDBJ databases">
        <title>Draft Genome Sequences of 11 Lactococcus lactis subspecies cremoris strains.</title>
        <authorList>
            <person name="Wels M."/>
            <person name="Backus L."/>
            <person name="Boekhorst J."/>
            <person name="Dijkstra A."/>
            <person name="Beerthuizen M."/>
            <person name="Kelly W."/>
            <person name="Siezen R."/>
            <person name="Bachmann H."/>
            <person name="Van Hijum S."/>
        </authorList>
    </citation>
    <scope>NUCLEOTIDE SEQUENCE [LARGE SCALE GENOMIC DNA]</scope>
    <source>
        <strain evidence="2">KF282</strain>
    </source>
</reference>
<dbReference type="PATRIC" id="fig|1360.105.peg.1825"/>
<dbReference type="EMBL" id="LKLN01000034">
    <property type="protein sequence ID" value="KSU06072.1"/>
    <property type="molecule type" value="Genomic_DNA"/>
</dbReference>
<evidence type="ECO:0000313" key="2">
    <source>
        <dbReference type="Proteomes" id="UP000053058"/>
    </source>
</evidence>
<organism evidence="1 2">
    <name type="scientific">Lactococcus lactis subsp. lactis</name>
    <name type="common">Streptococcus lactis</name>
    <dbReference type="NCBI Taxonomy" id="1360"/>
    <lineage>
        <taxon>Bacteria</taxon>
        <taxon>Bacillati</taxon>
        <taxon>Bacillota</taxon>
        <taxon>Bacilli</taxon>
        <taxon>Lactobacillales</taxon>
        <taxon>Streptococcaceae</taxon>
        <taxon>Lactococcus</taxon>
    </lineage>
</organism>
<comment type="caution">
    <text evidence="1">The sequence shown here is derived from an EMBL/GenBank/DDBJ whole genome shotgun (WGS) entry which is preliminary data.</text>
</comment>
<protein>
    <submittedName>
        <fullName evidence="1">Uncharacterized protein</fullName>
    </submittedName>
</protein>
<evidence type="ECO:0000313" key="1">
    <source>
        <dbReference type="EMBL" id="KSU06072.1"/>
    </source>
</evidence>
<dbReference type="AlphaFoldDB" id="A0A0V8CXW9"/>
<dbReference type="Proteomes" id="UP000053058">
    <property type="component" value="Unassembled WGS sequence"/>
</dbReference>
<name>A0A0V8CXW9_LACLL</name>